<gene>
    <name evidence="2" type="ORF">AVDCRST_MAG18-3410</name>
</gene>
<evidence type="ECO:0000256" key="1">
    <source>
        <dbReference type="SAM" id="MobiDB-lite"/>
    </source>
</evidence>
<accession>A0A6J4VLN0</accession>
<dbReference type="AlphaFoldDB" id="A0A6J4VLN0"/>
<protein>
    <submittedName>
        <fullName evidence="2">Uncharacterized protein</fullName>
    </submittedName>
</protein>
<reference evidence="2" key="1">
    <citation type="submission" date="2020-02" db="EMBL/GenBank/DDBJ databases">
        <authorList>
            <person name="Meier V. D."/>
        </authorList>
    </citation>
    <scope>NUCLEOTIDE SEQUENCE</scope>
    <source>
        <strain evidence="2">AVDCRST_MAG18</strain>
    </source>
</reference>
<feature type="region of interest" description="Disordered" evidence="1">
    <location>
        <begin position="1"/>
        <end position="23"/>
    </location>
</feature>
<dbReference type="EMBL" id="CADCWN010000254">
    <property type="protein sequence ID" value="CAA9582868.1"/>
    <property type="molecule type" value="Genomic_DNA"/>
</dbReference>
<feature type="compositionally biased region" description="Polar residues" evidence="1">
    <location>
        <begin position="1"/>
        <end position="13"/>
    </location>
</feature>
<evidence type="ECO:0000313" key="2">
    <source>
        <dbReference type="EMBL" id="CAA9582868.1"/>
    </source>
</evidence>
<name>A0A6J4VLN0_9BACT</name>
<proteinExistence type="predicted"/>
<sequence length="80" mass="8286">MSDQVVASGSPQASGVARNAPVPGRLRSRAMANALARRHLALLLDGLRADPARAATARPGPVLSLRDLQALSPEIAPENP</sequence>
<organism evidence="2">
    <name type="scientific">uncultured Thermomicrobiales bacterium</name>
    <dbReference type="NCBI Taxonomy" id="1645740"/>
    <lineage>
        <taxon>Bacteria</taxon>
        <taxon>Pseudomonadati</taxon>
        <taxon>Thermomicrobiota</taxon>
        <taxon>Thermomicrobia</taxon>
        <taxon>Thermomicrobiales</taxon>
        <taxon>environmental samples</taxon>
    </lineage>
</organism>